<dbReference type="PANTHER" id="PTHR13620:SF104">
    <property type="entry name" value="EXONUCLEASE 3'-5' DOMAIN-CONTAINING PROTEIN 2"/>
    <property type="match status" value="1"/>
</dbReference>
<dbReference type="OrthoDB" id="1920326at2759"/>
<dbReference type="SMART" id="SM00474">
    <property type="entry name" value="35EXOc"/>
    <property type="match status" value="1"/>
</dbReference>
<keyword evidence="6" id="KW-1185">Reference proteome</keyword>
<dbReference type="Proteomes" id="UP000738349">
    <property type="component" value="Unassembled WGS sequence"/>
</dbReference>
<keyword evidence="2" id="KW-0378">Hydrolase</keyword>
<dbReference type="InterPro" id="IPR036397">
    <property type="entry name" value="RNaseH_sf"/>
</dbReference>
<feature type="compositionally biased region" description="Polar residues" evidence="3">
    <location>
        <begin position="113"/>
        <end position="122"/>
    </location>
</feature>
<dbReference type="PANTHER" id="PTHR13620">
    <property type="entry name" value="3-5 EXONUCLEASE"/>
    <property type="match status" value="1"/>
</dbReference>
<name>A0A9P9FN55_9HYPO</name>
<dbReference type="GO" id="GO:0005634">
    <property type="term" value="C:nucleus"/>
    <property type="evidence" value="ECO:0007669"/>
    <property type="project" value="TreeGrafter"/>
</dbReference>
<dbReference type="GO" id="GO:0006139">
    <property type="term" value="P:nucleobase-containing compound metabolic process"/>
    <property type="evidence" value="ECO:0007669"/>
    <property type="project" value="InterPro"/>
</dbReference>
<evidence type="ECO:0000256" key="2">
    <source>
        <dbReference type="ARBA" id="ARBA00022801"/>
    </source>
</evidence>
<accession>A0A9P9FN55</accession>
<organism evidence="5 6">
    <name type="scientific">Dactylonectria macrodidyma</name>
    <dbReference type="NCBI Taxonomy" id="307937"/>
    <lineage>
        <taxon>Eukaryota</taxon>
        <taxon>Fungi</taxon>
        <taxon>Dikarya</taxon>
        <taxon>Ascomycota</taxon>
        <taxon>Pezizomycotina</taxon>
        <taxon>Sordariomycetes</taxon>
        <taxon>Hypocreomycetidae</taxon>
        <taxon>Hypocreales</taxon>
        <taxon>Nectriaceae</taxon>
        <taxon>Dactylonectria</taxon>
    </lineage>
</organism>
<dbReference type="AlphaFoldDB" id="A0A9P9FN55"/>
<evidence type="ECO:0000259" key="4">
    <source>
        <dbReference type="SMART" id="SM00474"/>
    </source>
</evidence>
<dbReference type="InterPro" id="IPR051132">
    <property type="entry name" value="3-5_Exonuclease_domain"/>
</dbReference>
<dbReference type="GO" id="GO:0008408">
    <property type="term" value="F:3'-5' exonuclease activity"/>
    <property type="evidence" value="ECO:0007669"/>
    <property type="project" value="InterPro"/>
</dbReference>
<dbReference type="CDD" id="cd06141">
    <property type="entry name" value="WRN_exo"/>
    <property type="match status" value="1"/>
</dbReference>
<feature type="region of interest" description="Disordered" evidence="3">
    <location>
        <begin position="93"/>
        <end position="123"/>
    </location>
</feature>
<feature type="domain" description="3'-5' exonuclease" evidence="4">
    <location>
        <begin position="179"/>
        <end position="367"/>
    </location>
</feature>
<proteinExistence type="predicted"/>
<dbReference type="EMBL" id="JAGMUV010000003">
    <property type="protein sequence ID" value="KAH7166032.1"/>
    <property type="molecule type" value="Genomic_DNA"/>
</dbReference>
<dbReference type="GO" id="GO:0003676">
    <property type="term" value="F:nucleic acid binding"/>
    <property type="evidence" value="ECO:0007669"/>
    <property type="project" value="InterPro"/>
</dbReference>
<evidence type="ECO:0000313" key="6">
    <source>
        <dbReference type="Proteomes" id="UP000738349"/>
    </source>
</evidence>
<feature type="compositionally biased region" description="Acidic residues" evidence="3">
    <location>
        <begin position="395"/>
        <end position="408"/>
    </location>
</feature>
<dbReference type="Pfam" id="PF01612">
    <property type="entry name" value="DNA_pol_A_exo1"/>
    <property type="match status" value="1"/>
</dbReference>
<sequence>MSSPSHQSKLWNPDCGIRFSPRTEAPPLYPALDLLRFTHATPFGASNASNITQPVAQPAVVDPEDFGVDEQFELDAAEWFDQQDAMTTLVGPGQDVQYSQKPQRPQEAMEGTSDPSPGTNDNAKVEEEVLPPLTSLDYNINKELFQAARNTKEGAPGSFWSHTMYQHMQSDGSVQRVKVHYCTSKHTMEYVCEKYFLNEKVLGFDLEWMAYVKSSAGPRQNVSLIQIASPSRIALFHVARFIKDDFIGPKFRQIMEDESVSKAGVNIRGDCTRLKTFFGIETKGIFELSHLYKLVKHTKENNLSLINKRVVAMAIQVKDYLRLPLYKGESVRTSNWMLALNDSQISYSASDAYAGIQLYYVLDEERQKLDPCPPKPEFIEKRAPAKVVEAAKVDEDADIEPPDSETNDAPEPVAEATKTPKAVSVPKPKHPVNNRDSRILAAEAQLQVYRSQRNNRLSVSPSALRAYYIWHTNDDLSPESVAKLLREPPLKTNTVVTYILDSIAFEKLPYPKERLRDEVLSFLSSNRFVQTKYKALMQEAQTDET</sequence>
<dbReference type="GO" id="GO:0005737">
    <property type="term" value="C:cytoplasm"/>
    <property type="evidence" value="ECO:0007669"/>
    <property type="project" value="TreeGrafter"/>
</dbReference>
<feature type="region of interest" description="Disordered" evidence="3">
    <location>
        <begin position="392"/>
        <end position="435"/>
    </location>
</feature>
<reference evidence="5" key="1">
    <citation type="journal article" date="2021" name="Nat. Commun.">
        <title>Genetic determinants of endophytism in the Arabidopsis root mycobiome.</title>
        <authorList>
            <person name="Mesny F."/>
            <person name="Miyauchi S."/>
            <person name="Thiergart T."/>
            <person name="Pickel B."/>
            <person name="Atanasova L."/>
            <person name="Karlsson M."/>
            <person name="Huettel B."/>
            <person name="Barry K.W."/>
            <person name="Haridas S."/>
            <person name="Chen C."/>
            <person name="Bauer D."/>
            <person name="Andreopoulos W."/>
            <person name="Pangilinan J."/>
            <person name="LaButti K."/>
            <person name="Riley R."/>
            <person name="Lipzen A."/>
            <person name="Clum A."/>
            <person name="Drula E."/>
            <person name="Henrissat B."/>
            <person name="Kohler A."/>
            <person name="Grigoriev I.V."/>
            <person name="Martin F.M."/>
            <person name="Hacquard S."/>
        </authorList>
    </citation>
    <scope>NUCLEOTIDE SEQUENCE</scope>
    <source>
        <strain evidence="5">MPI-CAGE-AT-0147</strain>
    </source>
</reference>
<dbReference type="InterPro" id="IPR012337">
    <property type="entry name" value="RNaseH-like_sf"/>
</dbReference>
<dbReference type="Gene3D" id="3.30.420.10">
    <property type="entry name" value="Ribonuclease H-like superfamily/Ribonuclease H"/>
    <property type="match status" value="1"/>
</dbReference>
<keyword evidence="1" id="KW-0540">Nuclease</keyword>
<evidence type="ECO:0000256" key="1">
    <source>
        <dbReference type="ARBA" id="ARBA00022722"/>
    </source>
</evidence>
<gene>
    <name evidence="5" type="ORF">EDB81DRAFT_878385</name>
</gene>
<protein>
    <submittedName>
        <fullName evidence="5">Ribonuclease H-like domain-containing protein</fullName>
    </submittedName>
</protein>
<evidence type="ECO:0000313" key="5">
    <source>
        <dbReference type="EMBL" id="KAH7166032.1"/>
    </source>
</evidence>
<comment type="caution">
    <text evidence="5">The sequence shown here is derived from an EMBL/GenBank/DDBJ whole genome shotgun (WGS) entry which is preliminary data.</text>
</comment>
<evidence type="ECO:0000256" key="3">
    <source>
        <dbReference type="SAM" id="MobiDB-lite"/>
    </source>
</evidence>
<dbReference type="SUPFAM" id="SSF53098">
    <property type="entry name" value="Ribonuclease H-like"/>
    <property type="match status" value="1"/>
</dbReference>
<dbReference type="InterPro" id="IPR002562">
    <property type="entry name" value="3'-5'_exonuclease_dom"/>
</dbReference>